<sequence>MSSDRAALAPATAPPRRAFVLLGAAHPAPALLVAAVVTALAVSCGRAPFGCLAVGTATLAGQLSIGWCNDRVDLARDRAAGRRDKPLARGELAPRTVATAALVALLACVPLSLAAGLAAGAAHLTGVAAGWAYNLRLKRTPLSWLPYAVAFGLLPAFVTLGLPSHPWPPAWATAAGALLGLGAHTANVLPDIDADLAAGVRGLPQRMGARWSRAVTGCSLATASAVLLLGPPGSPGPAALTALALTVALSAGAAVLPGTDGRRLPFLAVLAVAAIDVILLVGHGAVLAP</sequence>
<evidence type="ECO:0000313" key="6">
    <source>
        <dbReference type="EMBL" id="MDI5968759.1"/>
    </source>
</evidence>
<protein>
    <submittedName>
        <fullName evidence="6">UbiA family prenyltransferase</fullName>
    </submittedName>
</protein>
<dbReference type="GO" id="GO:0016765">
    <property type="term" value="F:transferase activity, transferring alkyl or aryl (other than methyl) groups"/>
    <property type="evidence" value="ECO:0007669"/>
    <property type="project" value="InterPro"/>
</dbReference>
<name>A0AA90KFD1_9ACTN</name>
<gene>
    <name evidence="6" type="ORF">POF50_005265</name>
</gene>
<organism evidence="6">
    <name type="scientific">Streptantibioticus silvisoli</name>
    <dbReference type="NCBI Taxonomy" id="2705255"/>
    <lineage>
        <taxon>Bacteria</taxon>
        <taxon>Bacillati</taxon>
        <taxon>Actinomycetota</taxon>
        <taxon>Actinomycetes</taxon>
        <taxon>Kitasatosporales</taxon>
        <taxon>Streptomycetaceae</taxon>
        <taxon>Streptantibioticus</taxon>
    </lineage>
</organism>
<keyword evidence="4 5" id="KW-0472">Membrane</keyword>
<dbReference type="RefSeq" id="WP_282698522.1">
    <property type="nucleotide sequence ID" value="NZ_JABXJJ020000005.1"/>
</dbReference>
<keyword evidence="2 5" id="KW-0812">Transmembrane</keyword>
<dbReference type="GO" id="GO:0016020">
    <property type="term" value="C:membrane"/>
    <property type="evidence" value="ECO:0007669"/>
    <property type="project" value="UniProtKB-SubCell"/>
</dbReference>
<evidence type="ECO:0000256" key="1">
    <source>
        <dbReference type="ARBA" id="ARBA00004141"/>
    </source>
</evidence>
<reference evidence="6" key="1">
    <citation type="submission" date="2023-05" db="EMBL/GenBank/DDBJ databases">
        <title>Streptantibioticus silvisoli sp. nov., acidotolerant actinomycetes 1 from pine litter.</title>
        <authorList>
            <person name="Swiecimska M."/>
            <person name="Golinska P."/>
            <person name="Sangal V."/>
            <person name="Wachnowicz B."/>
            <person name="Goodfellow M."/>
        </authorList>
    </citation>
    <scope>NUCLEOTIDE SEQUENCE</scope>
    <source>
        <strain evidence="6">SL13</strain>
    </source>
</reference>
<dbReference type="InterPro" id="IPR044878">
    <property type="entry name" value="UbiA_sf"/>
</dbReference>
<feature type="transmembrane region" description="Helical" evidence="5">
    <location>
        <begin position="264"/>
        <end position="286"/>
    </location>
</feature>
<dbReference type="AlphaFoldDB" id="A0AA90KFD1"/>
<feature type="transmembrane region" description="Helical" evidence="5">
    <location>
        <begin position="170"/>
        <end position="190"/>
    </location>
</feature>
<accession>A0AA90KFD1</accession>
<keyword evidence="3 5" id="KW-1133">Transmembrane helix</keyword>
<evidence type="ECO:0000256" key="4">
    <source>
        <dbReference type="ARBA" id="ARBA00023136"/>
    </source>
</evidence>
<feature type="transmembrane region" description="Helical" evidence="5">
    <location>
        <begin position="99"/>
        <end position="132"/>
    </location>
</feature>
<dbReference type="EMBL" id="JABXJJ020000005">
    <property type="protein sequence ID" value="MDI5968759.1"/>
    <property type="molecule type" value="Genomic_DNA"/>
</dbReference>
<evidence type="ECO:0000256" key="3">
    <source>
        <dbReference type="ARBA" id="ARBA00022989"/>
    </source>
</evidence>
<feature type="transmembrane region" description="Helical" evidence="5">
    <location>
        <begin position="236"/>
        <end position="257"/>
    </location>
</feature>
<feature type="transmembrane region" description="Helical" evidence="5">
    <location>
        <begin position="211"/>
        <end position="230"/>
    </location>
</feature>
<dbReference type="Gene3D" id="1.10.357.140">
    <property type="entry name" value="UbiA prenyltransferase"/>
    <property type="match status" value="1"/>
</dbReference>
<feature type="transmembrane region" description="Helical" evidence="5">
    <location>
        <begin position="20"/>
        <end position="42"/>
    </location>
</feature>
<comment type="caution">
    <text evidence="6">The sequence shown here is derived from an EMBL/GenBank/DDBJ whole genome shotgun (WGS) entry which is preliminary data.</text>
</comment>
<proteinExistence type="predicted"/>
<evidence type="ECO:0000256" key="5">
    <source>
        <dbReference type="SAM" id="Phobius"/>
    </source>
</evidence>
<dbReference type="InterPro" id="IPR000537">
    <property type="entry name" value="UbiA_prenyltransferase"/>
</dbReference>
<comment type="subcellular location">
    <subcellularLocation>
        <location evidence="1">Membrane</location>
        <topology evidence="1">Multi-pass membrane protein</topology>
    </subcellularLocation>
</comment>
<evidence type="ECO:0000256" key="2">
    <source>
        <dbReference type="ARBA" id="ARBA00022692"/>
    </source>
</evidence>
<dbReference type="Pfam" id="PF01040">
    <property type="entry name" value="UbiA"/>
    <property type="match status" value="1"/>
</dbReference>
<feature type="transmembrane region" description="Helical" evidence="5">
    <location>
        <begin position="144"/>
        <end position="164"/>
    </location>
</feature>